<dbReference type="Proteomes" id="UP000596742">
    <property type="component" value="Unassembled WGS sequence"/>
</dbReference>
<feature type="chain" id="PRO_5032717767" description="Cadherin domain-containing protein" evidence="11">
    <location>
        <begin position="25"/>
        <end position="977"/>
    </location>
</feature>
<evidence type="ECO:0000256" key="6">
    <source>
        <dbReference type="ARBA" id="ARBA00022989"/>
    </source>
</evidence>
<dbReference type="GO" id="GO:0007156">
    <property type="term" value="P:homophilic cell adhesion via plasma membrane adhesion molecules"/>
    <property type="evidence" value="ECO:0007669"/>
    <property type="project" value="InterPro"/>
</dbReference>
<feature type="transmembrane region" description="Helical" evidence="10">
    <location>
        <begin position="864"/>
        <end position="886"/>
    </location>
</feature>
<dbReference type="SMART" id="SM00112">
    <property type="entry name" value="CA"/>
    <property type="match status" value="4"/>
</dbReference>
<keyword evidence="11" id="KW-0732">Signal</keyword>
<feature type="domain" description="Cadherin" evidence="12">
    <location>
        <begin position="718"/>
        <end position="821"/>
    </location>
</feature>
<evidence type="ECO:0000256" key="9">
    <source>
        <dbReference type="SAM" id="MobiDB-lite"/>
    </source>
</evidence>
<keyword evidence="4 8" id="KW-0106">Calcium</keyword>
<dbReference type="OrthoDB" id="6157089at2759"/>
<evidence type="ECO:0000256" key="5">
    <source>
        <dbReference type="ARBA" id="ARBA00022889"/>
    </source>
</evidence>
<dbReference type="GO" id="GO:0005911">
    <property type="term" value="C:cell-cell junction"/>
    <property type="evidence" value="ECO:0007669"/>
    <property type="project" value="TreeGrafter"/>
</dbReference>
<dbReference type="InterPro" id="IPR015919">
    <property type="entry name" value="Cadherin-like_sf"/>
</dbReference>
<dbReference type="SUPFAM" id="SSF49313">
    <property type="entry name" value="Cadherin-like"/>
    <property type="match status" value="4"/>
</dbReference>
<keyword evidence="5" id="KW-0130">Cell adhesion</keyword>
<evidence type="ECO:0000256" key="7">
    <source>
        <dbReference type="ARBA" id="ARBA00023136"/>
    </source>
</evidence>
<comment type="subcellular location">
    <subcellularLocation>
        <location evidence="1">Membrane</location>
    </subcellularLocation>
</comment>
<organism evidence="13 14">
    <name type="scientific">Mytilus galloprovincialis</name>
    <name type="common">Mediterranean mussel</name>
    <dbReference type="NCBI Taxonomy" id="29158"/>
    <lineage>
        <taxon>Eukaryota</taxon>
        <taxon>Metazoa</taxon>
        <taxon>Spiralia</taxon>
        <taxon>Lophotrochozoa</taxon>
        <taxon>Mollusca</taxon>
        <taxon>Bivalvia</taxon>
        <taxon>Autobranchia</taxon>
        <taxon>Pteriomorphia</taxon>
        <taxon>Mytilida</taxon>
        <taxon>Mytiloidea</taxon>
        <taxon>Mytilidae</taxon>
        <taxon>Mytilinae</taxon>
        <taxon>Mytilus</taxon>
    </lineage>
</organism>
<dbReference type="InterPro" id="IPR002126">
    <property type="entry name" value="Cadherin-like_dom"/>
</dbReference>
<dbReference type="InterPro" id="IPR050971">
    <property type="entry name" value="Cadherin-domain_protein"/>
</dbReference>
<evidence type="ECO:0000256" key="8">
    <source>
        <dbReference type="PROSITE-ProRule" id="PRU00043"/>
    </source>
</evidence>
<name>A0A8B6HFP2_MYTGA</name>
<dbReference type="PRINTS" id="PR00205">
    <property type="entry name" value="CADHERIN"/>
</dbReference>
<accession>A0A8B6HFP2</accession>
<evidence type="ECO:0000256" key="2">
    <source>
        <dbReference type="ARBA" id="ARBA00022692"/>
    </source>
</evidence>
<dbReference type="Gene3D" id="2.60.40.60">
    <property type="entry name" value="Cadherins"/>
    <property type="match status" value="5"/>
</dbReference>
<feature type="compositionally biased region" description="Low complexity" evidence="9">
    <location>
        <begin position="919"/>
        <end position="931"/>
    </location>
</feature>
<comment type="caution">
    <text evidence="13">The sequence shown here is derived from an EMBL/GenBank/DDBJ whole genome shotgun (WGS) entry which is preliminary data.</text>
</comment>
<feature type="domain" description="Cadherin" evidence="12">
    <location>
        <begin position="505"/>
        <end position="611"/>
    </location>
</feature>
<dbReference type="PROSITE" id="PS50268">
    <property type="entry name" value="CADHERIN_2"/>
    <property type="match status" value="4"/>
</dbReference>
<gene>
    <name evidence="13" type="ORF">MGAL_10B081091</name>
</gene>
<dbReference type="PANTHER" id="PTHR24025:SF23">
    <property type="entry name" value="NEURAL-CADHERIN"/>
    <property type="match status" value="1"/>
</dbReference>
<dbReference type="PANTHER" id="PTHR24025">
    <property type="entry name" value="DESMOGLEIN FAMILY MEMBER"/>
    <property type="match status" value="1"/>
</dbReference>
<evidence type="ECO:0000256" key="10">
    <source>
        <dbReference type="SAM" id="Phobius"/>
    </source>
</evidence>
<feature type="region of interest" description="Disordered" evidence="9">
    <location>
        <begin position="829"/>
        <end position="854"/>
    </location>
</feature>
<keyword evidence="14" id="KW-1185">Reference proteome</keyword>
<evidence type="ECO:0000313" key="13">
    <source>
        <dbReference type="EMBL" id="VDI78552.1"/>
    </source>
</evidence>
<dbReference type="GO" id="GO:0016020">
    <property type="term" value="C:membrane"/>
    <property type="evidence" value="ECO:0007669"/>
    <property type="project" value="UniProtKB-SubCell"/>
</dbReference>
<evidence type="ECO:0000256" key="3">
    <source>
        <dbReference type="ARBA" id="ARBA00022737"/>
    </source>
</evidence>
<evidence type="ECO:0000259" key="12">
    <source>
        <dbReference type="PROSITE" id="PS50268"/>
    </source>
</evidence>
<keyword evidence="7 10" id="KW-0472">Membrane</keyword>
<protein>
    <recommendedName>
        <fullName evidence="12">Cadherin domain-containing protein</fullName>
    </recommendedName>
</protein>
<dbReference type="EMBL" id="UYJE01009989">
    <property type="protein sequence ID" value="VDI78552.1"/>
    <property type="molecule type" value="Genomic_DNA"/>
</dbReference>
<feature type="compositionally biased region" description="Basic and acidic residues" evidence="9">
    <location>
        <begin position="934"/>
        <end position="960"/>
    </location>
</feature>
<evidence type="ECO:0000313" key="14">
    <source>
        <dbReference type="Proteomes" id="UP000596742"/>
    </source>
</evidence>
<feature type="signal peptide" evidence="11">
    <location>
        <begin position="1"/>
        <end position="24"/>
    </location>
</feature>
<keyword evidence="3" id="KW-0677">Repeat</keyword>
<dbReference type="GO" id="GO:0005509">
    <property type="term" value="F:calcium ion binding"/>
    <property type="evidence" value="ECO:0007669"/>
    <property type="project" value="UniProtKB-UniRule"/>
</dbReference>
<reference evidence="13" key="1">
    <citation type="submission" date="2018-11" db="EMBL/GenBank/DDBJ databases">
        <authorList>
            <person name="Alioto T."/>
            <person name="Alioto T."/>
        </authorList>
    </citation>
    <scope>NUCLEOTIDE SEQUENCE</scope>
</reference>
<feature type="region of interest" description="Disordered" evidence="9">
    <location>
        <begin position="917"/>
        <end position="963"/>
    </location>
</feature>
<dbReference type="AlphaFoldDB" id="A0A8B6HFP2"/>
<sequence>MSFMSHLMFGVYLILLCFPAYTSAVACGVKTIGGTNLGGGSYTNWDNTTAGAGYLAKEYILDCCGLLSGFNVEIAGLGTLHLQIWRQSGSTYTLVHSSQYTFSTADALTVHYLPIDAADQPTILENDMLGWYTSGTDMVPYDNGAGAVNQNYRVDAGSASGPTPFNSGSLLGGRSYAINFVTAVNSAPYFTNGGTKVSFLDTKTVSTGITLYQMSFTDDNKDDTALTVEMTNKADTTFISDLQHRIKSKAADWTVGEYTLEYSVKDQCLNEGTTSVIVCVNNTAPEIKNTVISYNIKENNNDETQIMSLTVTDKQTYRCNLGTVSPNDGIFIIKQPTGTDPFNLYLKGGSMKDMDYDAKPQYTVTAVCTDDYGLATEKIFYVNVEKNIEPVINVLPTTVQKSTLNTKSGDPIYQVDITDTDTAAEDLTFSITCSPTQCPFKISSTGEITATEDLTLHKVSPYEIYVVVSDEQRTTGPKTLTVELTDINDRPEINNLGVTSLTQPIDENIDGDTTIGRQVYDIDITDDNIGDTHTFSATTNPMVAPTCTASIQQVTGVVSTTAILNYEELKTSSPQRHICDLIVTVDDGRETSIQKKLRIEVTDVNEQQTGFEEDLYTIIGTEGTKGTVLPAAGFVVNDVDINDVQTYTMDCKDKQSYFDMDPTTGRITQLQEYDLDPNNWQFNTPKCDVTATDKAGHTVTTKLNIRIEEINDNPPKLNQRTYYKNVPQNTPVGSQLLSCTSTDDDVKTEHTQRSYSLGDSNFAVDNSCNIRSATDFSGYPVGTTFTFPLTATDSDDTSLNDEATVTIVIIDPTTTTVTTTVANTITNANNNNGNTGTGTGTGTGTSNTGNSGSPAAFLSRPTDLAWFIPAMIALAVMTALLGYMIYRCCRVPGFCARLFSDTCGCFNDRDCCGKRGRGNINNPKAAKKNNAVSDKSEPRSKEKPQKPRKIRDPESNDGKSEWNIWSHSDFSAKTDCR</sequence>
<proteinExistence type="predicted"/>
<keyword evidence="6 10" id="KW-1133">Transmembrane helix</keyword>
<dbReference type="CDD" id="cd11304">
    <property type="entry name" value="Cadherin_repeat"/>
    <property type="match status" value="3"/>
</dbReference>
<evidence type="ECO:0000256" key="11">
    <source>
        <dbReference type="SAM" id="SignalP"/>
    </source>
</evidence>
<feature type="domain" description="Cadherin" evidence="12">
    <location>
        <begin position="405"/>
        <end position="493"/>
    </location>
</feature>
<keyword evidence="2 10" id="KW-0812">Transmembrane</keyword>
<feature type="domain" description="Cadherin" evidence="12">
    <location>
        <begin position="626"/>
        <end position="717"/>
    </location>
</feature>
<evidence type="ECO:0000256" key="1">
    <source>
        <dbReference type="ARBA" id="ARBA00004370"/>
    </source>
</evidence>
<evidence type="ECO:0000256" key="4">
    <source>
        <dbReference type="ARBA" id="ARBA00022837"/>
    </source>
</evidence>